<dbReference type="SUPFAM" id="SSF141868">
    <property type="entry name" value="EAL domain-like"/>
    <property type="match status" value="1"/>
</dbReference>
<feature type="domain" description="PAS" evidence="1">
    <location>
        <begin position="59"/>
        <end position="86"/>
    </location>
</feature>
<dbReference type="EMBL" id="JBBHJZ010000001">
    <property type="protein sequence ID" value="MEJ5975104.1"/>
    <property type="molecule type" value="Genomic_DNA"/>
</dbReference>
<reference evidence="5 6" key="1">
    <citation type="submission" date="2024-03" db="EMBL/GenBank/DDBJ databases">
        <authorList>
            <person name="Jo J.-H."/>
        </authorList>
    </citation>
    <scope>NUCLEOTIDE SEQUENCE [LARGE SCALE GENOMIC DNA]</scope>
    <source>
        <strain evidence="5 6">PS1R-30</strain>
    </source>
</reference>
<gene>
    <name evidence="5" type="ORF">WG901_00525</name>
</gene>
<dbReference type="Gene3D" id="3.30.450.20">
    <property type="entry name" value="PAS domain"/>
    <property type="match status" value="1"/>
</dbReference>
<dbReference type="InterPro" id="IPR035965">
    <property type="entry name" value="PAS-like_dom_sf"/>
</dbReference>
<dbReference type="SMART" id="SM00052">
    <property type="entry name" value="EAL"/>
    <property type="match status" value="1"/>
</dbReference>
<evidence type="ECO:0000313" key="6">
    <source>
        <dbReference type="Proteomes" id="UP001361239"/>
    </source>
</evidence>
<dbReference type="PROSITE" id="PS50112">
    <property type="entry name" value="PAS"/>
    <property type="match status" value="1"/>
</dbReference>
<dbReference type="Pfam" id="PF00990">
    <property type="entry name" value="GGDEF"/>
    <property type="match status" value="1"/>
</dbReference>
<dbReference type="SMART" id="SM00267">
    <property type="entry name" value="GGDEF"/>
    <property type="match status" value="1"/>
</dbReference>
<dbReference type="PROSITE" id="PS50883">
    <property type="entry name" value="EAL"/>
    <property type="match status" value="1"/>
</dbReference>
<dbReference type="PROSITE" id="PS50887">
    <property type="entry name" value="GGDEF"/>
    <property type="match status" value="1"/>
</dbReference>
<dbReference type="NCBIfam" id="TIGR00229">
    <property type="entry name" value="sensory_box"/>
    <property type="match status" value="1"/>
</dbReference>
<dbReference type="InterPro" id="IPR001633">
    <property type="entry name" value="EAL_dom"/>
</dbReference>
<dbReference type="PANTHER" id="PTHR44757">
    <property type="entry name" value="DIGUANYLATE CYCLASE DGCP"/>
    <property type="match status" value="1"/>
</dbReference>
<dbReference type="Gene3D" id="3.20.20.450">
    <property type="entry name" value="EAL domain"/>
    <property type="match status" value="1"/>
</dbReference>
<accession>A0ABU8RPX4</accession>
<sequence length="604" mass="67078">MKPNFREDFLAQGLVPERQGSDLTIWPTTPSAGEHPLPIEADLAAFYQEALNEAAIVDITDPLGTILSVNDRFCEITGYARGELVGANHRMLRSDEHDWTFFRHMQREIMLGHVWRGEICNRAQNGDLFWVDTTIVPHRRRNGQIERFIAIRFDVTARRQAEERLRRLANVDQVTGLPNRNAFMRSVEDIIADTRATPGRIAVGILDVDHFKEINDCLGHGAGDTLLQELALRLRAAMGRNDEVARLGGDEFGIILRDCASEDAVRQRIAGIFKVFAAPVSVCGSKRQLSASLGMAMLPVETAGRSELLKNADIALHEAKANGRARAELFGEEMQEEVRRRAELRSSFERGLHVGEFVVHYQPIVALEPGAPVAMEALLRWNHPERGLIRPPQFIEALSDEHLATQVGGYVLDLAIRQIEDWYRAGVRFGSISINATLGDFRSGRYVDTILGAVAGGRIGVDDIRVEINEDVLIGRGGDCARTEIERLHHAGIAIAFDDFGTGFASLRHLRDMPVQIIKIDKSFIRAIDTDKADRAIVKNLIELAHQLGKTVTAEGVETRDQAAVLRELGCDRIQGFLVAPAIPANEIEQILRLPCAAADYDLI</sequence>
<dbReference type="NCBIfam" id="TIGR00254">
    <property type="entry name" value="GGDEF"/>
    <property type="match status" value="1"/>
</dbReference>
<organism evidence="5 6">
    <name type="scientific">Novosphingobium anseongense</name>
    <dbReference type="NCBI Taxonomy" id="3133436"/>
    <lineage>
        <taxon>Bacteria</taxon>
        <taxon>Pseudomonadati</taxon>
        <taxon>Pseudomonadota</taxon>
        <taxon>Alphaproteobacteria</taxon>
        <taxon>Sphingomonadales</taxon>
        <taxon>Sphingomonadaceae</taxon>
        <taxon>Novosphingobium</taxon>
    </lineage>
</organism>
<dbReference type="SUPFAM" id="SSF55073">
    <property type="entry name" value="Nucleotide cyclase"/>
    <property type="match status" value="1"/>
</dbReference>
<evidence type="ECO:0000259" key="4">
    <source>
        <dbReference type="PROSITE" id="PS50887"/>
    </source>
</evidence>
<comment type="caution">
    <text evidence="5">The sequence shown here is derived from an EMBL/GenBank/DDBJ whole genome shotgun (WGS) entry which is preliminary data.</text>
</comment>
<dbReference type="RefSeq" id="WP_339585074.1">
    <property type="nucleotide sequence ID" value="NZ_JBBHJZ010000001.1"/>
</dbReference>
<keyword evidence="6" id="KW-1185">Reference proteome</keyword>
<dbReference type="InterPro" id="IPR029787">
    <property type="entry name" value="Nucleotide_cyclase"/>
</dbReference>
<dbReference type="CDD" id="cd01948">
    <property type="entry name" value="EAL"/>
    <property type="match status" value="1"/>
</dbReference>
<dbReference type="PROSITE" id="PS50113">
    <property type="entry name" value="PAC"/>
    <property type="match status" value="1"/>
</dbReference>
<dbReference type="InterPro" id="IPR052155">
    <property type="entry name" value="Biofilm_reg_signaling"/>
</dbReference>
<dbReference type="InterPro" id="IPR000014">
    <property type="entry name" value="PAS"/>
</dbReference>
<feature type="domain" description="PAC" evidence="2">
    <location>
        <begin position="113"/>
        <end position="167"/>
    </location>
</feature>
<feature type="domain" description="GGDEF" evidence="4">
    <location>
        <begin position="199"/>
        <end position="332"/>
    </location>
</feature>
<dbReference type="Pfam" id="PF08447">
    <property type="entry name" value="PAS_3"/>
    <property type="match status" value="1"/>
</dbReference>
<protein>
    <submittedName>
        <fullName evidence="5">EAL domain-containing protein</fullName>
    </submittedName>
</protein>
<dbReference type="CDD" id="cd01949">
    <property type="entry name" value="GGDEF"/>
    <property type="match status" value="1"/>
</dbReference>
<proteinExistence type="predicted"/>
<evidence type="ECO:0000259" key="1">
    <source>
        <dbReference type="PROSITE" id="PS50112"/>
    </source>
</evidence>
<name>A0ABU8RPX4_9SPHN</name>
<dbReference type="InterPro" id="IPR043128">
    <property type="entry name" value="Rev_trsase/Diguanyl_cyclase"/>
</dbReference>
<dbReference type="InterPro" id="IPR000700">
    <property type="entry name" value="PAS-assoc_C"/>
</dbReference>
<dbReference type="Gene3D" id="3.30.70.270">
    <property type="match status" value="1"/>
</dbReference>
<dbReference type="InterPro" id="IPR001610">
    <property type="entry name" value="PAC"/>
</dbReference>
<dbReference type="PANTHER" id="PTHR44757:SF2">
    <property type="entry name" value="BIOFILM ARCHITECTURE MAINTENANCE PROTEIN MBAA"/>
    <property type="match status" value="1"/>
</dbReference>
<evidence type="ECO:0000259" key="2">
    <source>
        <dbReference type="PROSITE" id="PS50113"/>
    </source>
</evidence>
<evidence type="ECO:0000259" key="3">
    <source>
        <dbReference type="PROSITE" id="PS50883"/>
    </source>
</evidence>
<dbReference type="Proteomes" id="UP001361239">
    <property type="component" value="Unassembled WGS sequence"/>
</dbReference>
<evidence type="ECO:0000313" key="5">
    <source>
        <dbReference type="EMBL" id="MEJ5975104.1"/>
    </source>
</evidence>
<dbReference type="SMART" id="SM00086">
    <property type="entry name" value="PAC"/>
    <property type="match status" value="1"/>
</dbReference>
<feature type="domain" description="EAL" evidence="3">
    <location>
        <begin position="341"/>
        <end position="596"/>
    </location>
</feature>
<dbReference type="InterPro" id="IPR013655">
    <property type="entry name" value="PAS_fold_3"/>
</dbReference>
<dbReference type="SUPFAM" id="SSF55785">
    <property type="entry name" value="PYP-like sensor domain (PAS domain)"/>
    <property type="match status" value="1"/>
</dbReference>
<dbReference type="Pfam" id="PF00563">
    <property type="entry name" value="EAL"/>
    <property type="match status" value="1"/>
</dbReference>
<dbReference type="InterPro" id="IPR035919">
    <property type="entry name" value="EAL_sf"/>
</dbReference>
<dbReference type="InterPro" id="IPR000160">
    <property type="entry name" value="GGDEF_dom"/>
</dbReference>
<dbReference type="CDD" id="cd00130">
    <property type="entry name" value="PAS"/>
    <property type="match status" value="1"/>
</dbReference>